<dbReference type="OrthoDB" id="9790209at2"/>
<dbReference type="GO" id="GO:0005886">
    <property type="term" value="C:plasma membrane"/>
    <property type="evidence" value="ECO:0007669"/>
    <property type="project" value="UniProtKB-SubCell"/>
</dbReference>
<comment type="function">
    <text evidence="7">Part of the tripartite ATP-independent periplasmic (TRAP) transport system.</text>
</comment>
<dbReference type="NCBIfam" id="TIGR00786">
    <property type="entry name" value="dctM"/>
    <property type="match status" value="1"/>
</dbReference>
<evidence type="ECO:0000313" key="10">
    <source>
        <dbReference type="Proteomes" id="UP000248021"/>
    </source>
</evidence>
<reference evidence="9 10" key="1">
    <citation type="submission" date="2018-05" db="EMBL/GenBank/DDBJ databases">
        <title>Genomic Encyclopedia of Type Strains, Phase IV (KMG-IV): sequencing the most valuable type-strain genomes for metagenomic binning, comparative biology and taxonomic classification.</title>
        <authorList>
            <person name="Goeker M."/>
        </authorList>
    </citation>
    <scope>NUCLEOTIDE SEQUENCE [LARGE SCALE GENOMIC DNA]</scope>
    <source>
        <strain evidence="9 10">DSM 6462</strain>
    </source>
</reference>
<dbReference type="GO" id="GO:0022857">
    <property type="term" value="F:transmembrane transporter activity"/>
    <property type="evidence" value="ECO:0007669"/>
    <property type="project" value="UniProtKB-UniRule"/>
</dbReference>
<feature type="transmembrane region" description="Helical" evidence="7">
    <location>
        <begin position="368"/>
        <end position="387"/>
    </location>
</feature>
<comment type="caution">
    <text evidence="9">The sequence shown here is derived from an EMBL/GenBank/DDBJ whole genome shotgun (WGS) entry which is preliminary data.</text>
</comment>
<protein>
    <recommendedName>
        <fullName evidence="7">TRAP transporter large permease protein</fullName>
    </recommendedName>
</protein>
<evidence type="ECO:0000256" key="3">
    <source>
        <dbReference type="ARBA" id="ARBA00022519"/>
    </source>
</evidence>
<dbReference type="PIRSF" id="PIRSF006066">
    <property type="entry name" value="HI0050"/>
    <property type="match status" value="1"/>
</dbReference>
<evidence type="ECO:0000256" key="4">
    <source>
        <dbReference type="ARBA" id="ARBA00022692"/>
    </source>
</evidence>
<feature type="transmembrane region" description="Helical" evidence="7">
    <location>
        <begin position="239"/>
        <end position="258"/>
    </location>
</feature>
<comment type="subcellular location">
    <subcellularLocation>
        <location evidence="1 7">Cell inner membrane</location>
        <topology evidence="1 7">Multi-pass membrane protein</topology>
    </subcellularLocation>
</comment>
<evidence type="ECO:0000256" key="7">
    <source>
        <dbReference type="RuleBase" id="RU369079"/>
    </source>
</evidence>
<dbReference type="EMBL" id="QJJK01000002">
    <property type="protein sequence ID" value="PXW63263.1"/>
    <property type="molecule type" value="Genomic_DNA"/>
</dbReference>
<evidence type="ECO:0000256" key="5">
    <source>
        <dbReference type="ARBA" id="ARBA00022989"/>
    </source>
</evidence>
<feature type="transmembrane region" description="Helical" evidence="7">
    <location>
        <begin position="312"/>
        <end position="329"/>
    </location>
</feature>
<keyword evidence="5 7" id="KW-1133">Transmembrane helix</keyword>
<feature type="transmembrane region" description="Helical" evidence="7">
    <location>
        <begin position="341"/>
        <end position="362"/>
    </location>
</feature>
<evidence type="ECO:0000313" key="9">
    <source>
        <dbReference type="EMBL" id="PXW63263.1"/>
    </source>
</evidence>
<evidence type="ECO:0000259" key="8">
    <source>
        <dbReference type="Pfam" id="PF06808"/>
    </source>
</evidence>
<organism evidence="9 10">
    <name type="scientific">Chelatococcus asaccharovorans</name>
    <dbReference type="NCBI Taxonomy" id="28210"/>
    <lineage>
        <taxon>Bacteria</taxon>
        <taxon>Pseudomonadati</taxon>
        <taxon>Pseudomonadota</taxon>
        <taxon>Alphaproteobacteria</taxon>
        <taxon>Hyphomicrobiales</taxon>
        <taxon>Chelatococcaceae</taxon>
        <taxon>Chelatococcus</taxon>
    </lineage>
</organism>
<keyword evidence="3 7" id="KW-0997">Cell inner membrane</keyword>
<dbReference type="AlphaFoldDB" id="A0A2V3UDC1"/>
<dbReference type="InterPro" id="IPR010656">
    <property type="entry name" value="DctM"/>
</dbReference>
<dbReference type="PANTHER" id="PTHR33362">
    <property type="entry name" value="SIALIC ACID TRAP TRANSPORTER PERMEASE PROTEIN SIAT-RELATED"/>
    <property type="match status" value="1"/>
</dbReference>
<feature type="transmembrane region" description="Helical" evidence="7">
    <location>
        <begin position="7"/>
        <end position="32"/>
    </location>
</feature>
<keyword evidence="7" id="KW-0813">Transport</keyword>
<keyword evidence="6 7" id="KW-0472">Membrane</keyword>
<dbReference type="PANTHER" id="PTHR33362:SF4">
    <property type="entry name" value="2,3-DIKETO-L-GULONATE TRAP TRANSPORTER LARGE PERMEASE PROTEIN YIAN"/>
    <property type="match status" value="1"/>
</dbReference>
<feature type="transmembrane region" description="Helical" evidence="7">
    <location>
        <begin position="131"/>
        <end position="156"/>
    </location>
</feature>
<keyword evidence="2" id="KW-1003">Cell membrane</keyword>
<dbReference type="Pfam" id="PF06808">
    <property type="entry name" value="DctM"/>
    <property type="match status" value="1"/>
</dbReference>
<accession>A0A2V3UDC1</accession>
<keyword evidence="4 7" id="KW-0812">Transmembrane</keyword>
<keyword evidence="10" id="KW-1185">Reference proteome</keyword>
<gene>
    <name evidence="9" type="ORF">C7450_102178</name>
</gene>
<feature type="transmembrane region" description="Helical" evidence="7">
    <location>
        <begin position="211"/>
        <end position="233"/>
    </location>
</feature>
<evidence type="ECO:0000256" key="2">
    <source>
        <dbReference type="ARBA" id="ARBA00022475"/>
    </source>
</evidence>
<dbReference type="RefSeq" id="WP_110373418.1">
    <property type="nucleotide sequence ID" value="NZ_CAKNFM010000002.1"/>
</dbReference>
<feature type="domain" description="TRAP C4-dicarboxylate transport system permease DctM subunit" evidence="8">
    <location>
        <begin position="5"/>
        <end position="415"/>
    </location>
</feature>
<name>A0A2V3UDC1_9HYPH</name>
<evidence type="ECO:0000256" key="1">
    <source>
        <dbReference type="ARBA" id="ARBA00004429"/>
    </source>
</evidence>
<feature type="transmembrane region" description="Helical" evidence="7">
    <location>
        <begin position="394"/>
        <end position="419"/>
    </location>
</feature>
<feature type="transmembrane region" description="Helical" evidence="7">
    <location>
        <begin position="168"/>
        <end position="190"/>
    </location>
</feature>
<feature type="transmembrane region" description="Helical" evidence="7">
    <location>
        <begin position="44"/>
        <end position="66"/>
    </location>
</feature>
<dbReference type="Proteomes" id="UP000248021">
    <property type="component" value="Unassembled WGS sequence"/>
</dbReference>
<dbReference type="InterPro" id="IPR004681">
    <property type="entry name" value="TRAP_DctM"/>
</dbReference>
<feature type="transmembrane region" description="Helical" evidence="7">
    <location>
        <begin position="270"/>
        <end position="292"/>
    </location>
</feature>
<comment type="subunit">
    <text evidence="7">The complex comprises the extracytoplasmic solute receptor protein and the two transmembrane proteins.</text>
</comment>
<proteinExistence type="inferred from homology"/>
<comment type="similarity">
    <text evidence="7">Belongs to the TRAP transporter large permease family.</text>
</comment>
<evidence type="ECO:0000256" key="6">
    <source>
        <dbReference type="ARBA" id="ARBA00023136"/>
    </source>
</evidence>
<sequence length="425" mass="45363">MTLLLIGIMVLIGLGMPIAFAVLIPCALYFVAAGLPEALFAQRIASGTASFPMLAIPFFVLAGEIMQRGGIARRLIDVARVSVGHMRGGLAQVGVLGGALISAVSGSATADTAILSKTVSREMVREGYPRGFAASVAAVAGVLGPMIPPSIMMILYGLMAEVSIGRLFMAGVVPGIVIGIALMIANLLVMRQHAIEIPLRPKATMADLVQAVRRGFWALMFPVFVWVGLRGGLFTPTELGAFVALYCLVVSVFVYKELKLEELPAIFQESALLTAIIMFILASSTGLNYAIAWERLPQTIANWFLATSDNKFVILMIINVLLLLLGLALEGPPLLIILTPILVPLMTGLGVDLVHFGVVLVFNLTLGALTPPVATLIFVASTIVGCSSSEFMRYFWVIFGMLLLSLLIITYIPAISLFLPNLIYG</sequence>